<dbReference type="EC" id="3.4.15.6" evidence="4"/>
<keyword evidence="8" id="KW-0720">Serine protease</keyword>
<evidence type="ECO:0000256" key="7">
    <source>
        <dbReference type="ARBA" id="ARBA00022801"/>
    </source>
</evidence>
<keyword evidence="6" id="KW-0645">Protease</keyword>
<reference evidence="10 11" key="1">
    <citation type="journal article" date="2006" name="J. Bacteriol.">
        <title>Complete genome sequence of the dehalorespiring bacterium Desulfitobacterium hafniense Y51 and comparison with Dehalococcoides ethenogenes 195.</title>
        <authorList>
            <person name="Nonaka H."/>
            <person name="Keresztes G."/>
            <person name="Shinoda Y."/>
            <person name="Ikenaga Y."/>
            <person name="Abe M."/>
            <person name="Naito K."/>
            <person name="Inatomi K."/>
            <person name="Furukawa K."/>
            <person name="Inui M."/>
            <person name="Yukawa H."/>
        </authorList>
    </citation>
    <scope>NUCLEOTIDE SEQUENCE [LARGE SCALE GENOMIC DNA]</scope>
    <source>
        <strain evidence="10 11">Y51</strain>
    </source>
</reference>
<evidence type="ECO:0000256" key="4">
    <source>
        <dbReference type="ARBA" id="ARBA00013115"/>
    </source>
</evidence>
<dbReference type="Pfam" id="PF03575">
    <property type="entry name" value="Peptidase_S51"/>
    <property type="match status" value="1"/>
</dbReference>
<keyword evidence="7" id="KW-0378">Hydrolase</keyword>
<dbReference type="InterPro" id="IPR029062">
    <property type="entry name" value="Class_I_gatase-like"/>
</dbReference>
<organism evidence="10 11">
    <name type="scientific">Desulfitobacterium hafniense (strain Y51)</name>
    <dbReference type="NCBI Taxonomy" id="138119"/>
    <lineage>
        <taxon>Bacteria</taxon>
        <taxon>Bacillati</taxon>
        <taxon>Bacillota</taxon>
        <taxon>Clostridia</taxon>
        <taxon>Eubacteriales</taxon>
        <taxon>Desulfitobacteriaceae</taxon>
        <taxon>Desulfitobacterium</taxon>
    </lineage>
</organism>
<comment type="catalytic activity">
    <reaction evidence="1">
        <text>[L-4-(L-arginin-2-N-yl)aspartate](n) + H2O = [L-4-(L-arginin-2-N-yl)aspartate](n-1) + L-4-(L-arginin-2-N-yl)aspartate</text>
        <dbReference type="Rhea" id="RHEA:12845"/>
        <dbReference type="Rhea" id="RHEA-COMP:13728"/>
        <dbReference type="Rhea" id="RHEA-COMP:13734"/>
        <dbReference type="ChEBI" id="CHEBI:15377"/>
        <dbReference type="ChEBI" id="CHEBI:137986"/>
        <dbReference type="ChEBI" id="CHEBI:137991"/>
        <dbReference type="EC" id="3.4.15.6"/>
    </reaction>
</comment>
<evidence type="ECO:0000256" key="1">
    <source>
        <dbReference type="ARBA" id="ARBA00001092"/>
    </source>
</evidence>
<dbReference type="SUPFAM" id="SSF52317">
    <property type="entry name" value="Class I glutamine amidotransferase-like"/>
    <property type="match status" value="1"/>
</dbReference>
<dbReference type="GO" id="GO:0006508">
    <property type="term" value="P:proteolysis"/>
    <property type="evidence" value="ECO:0007669"/>
    <property type="project" value="UniProtKB-KW"/>
</dbReference>
<dbReference type="Gene3D" id="3.40.50.880">
    <property type="match status" value="1"/>
</dbReference>
<dbReference type="eggNOG" id="COG4242">
    <property type="taxonomic scope" value="Bacteria"/>
</dbReference>
<feature type="active site" description="Charge relay system" evidence="9">
    <location>
        <position position="179"/>
    </location>
</feature>
<dbReference type="Proteomes" id="UP000001946">
    <property type="component" value="Chromosome"/>
</dbReference>
<dbReference type="PIRSF" id="PIRSF032067">
    <property type="entry name" value="Cyanophycinase"/>
    <property type="match status" value="1"/>
</dbReference>
<gene>
    <name evidence="10" type="ordered locus">DSY0145</name>
</gene>
<dbReference type="MEROPS" id="S51.003"/>
<dbReference type="KEGG" id="dsy:DSY0145"/>
<evidence type="ECO:0000256" key="6">
    <source>
        <dbReference type="ARBA" id="ARBA00022670"/>
    </source>
</evidence>
<evidence type="ECO:0000256" key="5">
    <source>
        <dbReference type="ARBA" id="ARBA00015719"/>
    </source>
</evidence>
<dbReference type="AlphaFoldDB" id="Q251V8"/>
<dbReference type="HOGENOM" id="CLU_053928_0_0_9"/>
<dbReference type="PANTHER" id="PTHR36175">
    <property type="entry name" value="CYANOPHYCINASE"/>
    <property type="match status" value="1"/>
</dbReference>
<dbReference type="GO" id="GO:0008236">
    <property type="term" value="F:serine-type peptidase activity"/>
    <property type="evidence" value="ECO:0007669"/>
    <property type="project" value="UniProtKB-KW"/>
</dbReference>
<dbReference type="STRING" id="138119.DSY0145"/>
<dbReference type="EMBL" id="AP008230">
    <property type="protein sequence ID" value="BAE81934.1"/>
    <property type="molecule type" value="Genomic_DNA"/>
</dbReference>
<dbReference type="InterPro" id="IPR011811">
    <property type="entry name" value="Peptidase_S51_cyanophycinase"/>
</dbReference>
<comment type="similarity">
    <text evidence="3">Belongs to the peptidase S51 family.</text>
</comment>
<evidence type="ECO:0000313" key="11">
    <source>
        <dbReference type="Proteomes" id="UP000001946"/>
    </source>
</evidence>
<feature type="active site" description="Charge relay system" evidence="9">
    <location>
        <position position="206"/>
    </location>
</feature>
<dbReference type="NCBIfam" id="TIGR02069">
    <property type="entry name" value="cyanophycinase"/>
    <property type="match status" value="1"/>
</dbReference>
<name>Q251V8_DESHY</name>
<evidence type="ECO:0000256" key="8">
    <source>
        <dbReference type="ARBA" id="ARBA00022825"/>
    </source>
</evidence>
<dbReference type="CDD" id="cd03145">
    <property type="entry name" value="GAT1_cyanophycinase"/>
    <property type="match status" value="1"/>
</dbReference>
<evidence type="ECO:0000256" key="3">
    <source>
        <dbReference type="ARBA" id="ARBA00006534"/>
    </source>
</evidence>
<evidence type="ECO:0000313" key="10">
    <source>
        <dbReference type="EMBL" id="BAE81934.1"/>
    </source>
</evidence>
<proteinExistence type="inferred from homology"/>
<protein>
    <recommendedName>
        <fullName evidence="5">Cyanophycinase</fullName>
        <ecNumber evidence="4">3.4.15.6</ecNumber>
    </recommendedName>
</protein>
<feature type="active site" description="Charge relay system" evidence="9">
    <location>
        <position position="138"/>
    </location>
</feature>
<keyword evidence="11" id="KW-1185">Reference proteome</keyword>
<comment type="function">
    <text evidence="2">Exopeptidase that catalyzes the hydrolytic cleavage of multi-L-arginyl-poly-L-aspartic acid (cyanophycin; a water-insoluble reserve polymer) into aspartate-arginine dipeptides.</text>
</comment>
<dbReference type="GO" id="GO:0008241">
    <property type="term" value="F:peptidyl-dipeptidase activity"/>
    <property type="evidence" value="ECO:0007669"/>
    <property type="project" value="UniProtKB-EC"/>
</dbReference>
<sequence length="280" mass="29823">MIKGRNDMNHYVEGKLLIIGGAEDKKGECKILKRFIQEAGGRESRVVVLTAATEMPEQVGSEYKELFENLGAAEVQVLDIAERVSANRESISQELQKATGIFFTGGDQLRITGILGGTRLGRTLHNLYQRGVIIAGTSAGASVMSDTMIVGGEAGTPKKDTLTMAPGLGLLHSVVVDQHFAQRGRIGRLLTAIAQNPYVLGVGIDEDTSILVYSDGHFTVVGSQTVTVVDASPTMASNVSEISPGQALVLTPVLMHILSDGYRFDLKRRAASLNETPSGG</sequence>
<evidence type="ECO:0000256" key="9">
    <source>
        <dbReference type="PIRSR" id="PIRSR032067-1"/>
    </source>
</evidence>
<dbReference type="InterPro" id="IPR005320">
    <property type="entry name" value="Peptidase_S51"/>
</dbReference>
<dbReference type="PANTHER" id="PTHR36175:SF1">
    <property type="entry name" value="CYANOPHYCINASE"/>
    <property type="match status" value="1"/>
</dbReference>
<evidence type="ECO:0000256" key="2">
    <source>
        <dbReference type="ARBA" id="ARBA00002039"/>
    </source>
</evidence>
<accession>Q251V8</accession>